<accession>A0A226EJF5</accession>
<evidence type="ECO:0000259" key="4">
    <source>
        <dbReference type="PROSITE" id="PS50025"/>
    </source>
</evidence>
<evidence type="ECO:0000256" key="3">
    <source>
        <dbReference type="SAM" id="SignalP"/>
    </source>
</evidence>
<keyword evidence="6" id="KW-1185">Reference proteome</keyword>
<evidence type="ECO:0000313" key="6">
    <source>
        <dbReference type="Proteomes" id="UP000198287"/>
    </source>
</evidence>
<feature type="compositionally biased region" description="Basic residues" evidence="2">
    <location>
        <begin position="82"/>
        <end position="94"/>
    </location>
</feature>
<evidence type="ECO:0000256" key="2">
    <source>
        <dbReference type="SAM" id="MobiDB-lite"/>
    </source>
</evidence>
<dbReference type="InterPro" id="IPR013320">
    <property type="entry name" value="ConA-like_dom_sf"/>
</dbReference>
<sequence>MKLVWALILLSCCIATGFARGRVSHRDEFDSDGNEIQQGRPRGGWARAGRNWRHGGNGWVAKSDDETEPIPRRFGAFGGPGPRRHHRHHHHRHHSVCEGSESGNWTMEAGVMFDQDDETPSFLTYQTPEQSNRSVSQYSVEFRTTEENGVIFMAACPWKKDFFALFLKDGELSFAFNCGSGTAYLSTGKLTLNDGIWHSVNVVRVEQDAVMMVDDVEVTEGSSPGNATELNPSSKIYLGTVPHKMWKRKGAMKDLRNLAVPFKGCLKNFLISEQLPTQVVKECGLSPCVDESNEIEGA</sequence>
<dbReference type="SMART" id="SM00282">
    <property type="entry name" value="LamG"/>
    <property type="match status" value="1"/>
</dbReference>
<reference evidence="5 6" key="1">
    <citation type="submission" date="2015-12" db="EMBL/GenBank/DDBJ databases">
        <title>The genome of Folsomia candida.</title>
        <authorList>
            <person name="Faddeeva A."/>
            <person name="Derks M.F."/>
            <person name="Anvar Y."/>
            <person name="Smit S."/>
            <person name="Van Straalen N."/>
            <person name="Roelofs D."/>
        </authorList>
    </citation>
    <scope>NUCLEOTIDE SEQUENCE [LARGE SCALE GENOMIC DNA]</scope>
    <source>
        <strain evidence="5 6">VU population</strain>
        <tissue evidence="5">Whole body</tissue>
    </source>
</reference>
<name>A0A226EJF5_FOLCA</name>
<dbReference type="Gene3D" id="2.60.120.200">
    <property type="match status" value="1"/>
</dbReference>
<feature type="region of interest" description="Disordered" evidence="2">
    <location>
        <begin position="78"/>
        <end position="101"/>
    </location>
</feature>
<feature type="compositionally biased region" description="Low complexity" evidence="2">
    <location>
        <begin position="39"/>
        <end position="49"/>
    </location>
</feature>
<organism evidence="5 6">
    <name type="scientific">Folsomia candida</name>
    <name type="common">Springtail</name>
    <dbReference type="NCBI Taxonomy" id="158441"/>
    <lineage>
        <taxon>Eukaryota</taxon>
        <taxon>Metazoa</taxon>
        <taxon>Ecdysozoa</taxon>
        <taxon>Arthropoda</taxon>
        <taxon>Hexapoda</taxon>
        <taxon>Collembola</taxon>
        <taxon>Entomobryomorpha</taxon>
        <taxon>Isotomoidea</taxon>
        <taxon>Isotomidae</taxon>
        <taxon>Proisotominae</taxon>
        <taxon>Folsomia</taxon>
    </lineage>
</organism>
<dbReference type="Proteomes" id="UP000198287">
    <property type="component" value="Unassembled WGS sequence"/>
</dbReference>
<feature type="chain" id="PRO_5013347860" evidence="3">
    <location>
        <begin position="20"/>
        <end position="298"/>
    </location>
</feature>
<dbReference type="OrthoDB" id="10011303at2759"/>
<evidence type="ECO:0000256" key="1">
    <source>
        <dbReference type="PROSITE-ProRule" id="PRU00122"/>
    </source>
</evidence>
<comment type="caution">
    <text evidence="1">Lacks conserved residue(s) required for the propagation of feature annotation.</text>
</comment>
<comment type="caution">
    <text evidence="5">The sequence shown here is derived from an EMBL/GenBank/DDBJ whole genome shotgun (WGS) entry which is preliminary data.</text>
</comment>
<feature type="signal peptide" evidence="3">
    <location>
        <begin position="1"/>
        <end position="19"/>
    </location>
</feature>
<dbReference type="Pfam" id="PF02210">
    <property type="entry name" value="Laminin_G_2"/>
    <property type="match status" value="1"/>
</dbReference>
<dbReference type="InterPro" id="IPR001791">
    <property type="entry name" value="Laminin_G"/>
</dbReference>
<protein>
    <submittedName>
        <fullName evidence="5">Laminin-like protein epi-1</fullName>
    </submittedName>
</protein>
<dbReference type="PANTHER" id="PTHR15036">
    <property type="entry name" value="PIKACHURIN-LIKE PROTEIN"/>
    <property type="match status" value="1"/>
</dbReference>
<feature type="region of interest" description="Disordered" evidence="2">
    <location>
        <begin position="27"/>
        <end position="49"/>
    </location>
</feature>
<dbReference type="SUPFAM" id="SSF49899">
    <property type="entry name" value="Concanavalin A-like lectins/glucanases"/>
    <property type="match status" value="1"/>
</dbReference>
<evidence type="ECO:0000313" key="5">
    <source>
        <dbReference type="EMBL" id="OXA57420.1"/>
    </source>
</evidence>
<dbReference type="AlphaFoldDB" id="A0A226EJF5"/>
<dbReference type="EMBL" id="LNIX01000003">
    <property type="protein sequence ID" value="OXA57420.1"/>
    <property type="molecule type" value="Genomic_DNA"/>
</dbReference>
<dbReference type="STRING" id="158441.A0A226EJF5"/>
<gene>
    <name evidence="5" type="ORF">Fcan01_06635</name>
</gene>
<dbReference type="PROSITE" id="PS50025">
    <property type="entry name" value="LAM_G_DOMAIN"/>
    <property type="match status" value="1"/>
</dbReference>
<dbReference type="InterPro" id="IPR050372">
    <property type="entry name" value="Neurexin-related_CASP"/>
</dbReference>
<feature type="domain" description="Laminin G" evidence="4">
    <location>
        <begin position="112"/>
        <end position="288"/>
    </location>
</feature>
<keyword evidence="3" id="KW-0732">Signal</keyword>
<dbReference type="CDD" id="cd00110">
    <property type="entry name" value="LamG"/>
    <property type="match status" value="1"/>
</dbReference>
<proteinExistence type="predicted"/>
<dbReference type="PANTHER" id="PTHR15036:SF67">
    <property type="entry name" value="LAMININ SUBUNIT ALPHA-LIKE PROTEIN"/>
    <property type="match status" value="1"/>
</dbReference>